<evidence type="ECO:0000313" key="3">
    <source>
        <dbReference type="Proteomes" id="UP001063166"/>
    </source>
</evidence>
<keyword evidence="3" id="KW-1185">Reference proteome</keyword>
<organism evidence="2 3">
    <name type="scientific">Lyophyllum shimeji</name>
    <name type="common">Hon-shimeji</name>
    <name type="synonym">Tricholoma shimeji</name>
    <dbReference type="NCBI Taxonomy" id="47721"/>
    <lineage>
        <taxon>Eukaryota</taxon>
        <taxon>Fungi</taxon>
        <taxon>Dikarya</taxon>
        <taxon>Basidiomycota</taxon>
        <taxon>Agaricomycotina</taxon>
        <taxon>Agaricomycetes</taxon>
        <taxon>Agaricomycetidae</taxon>
        <taxon>Agaricales</taxon>
        <taxon>Tricholomatineae</taxon>
        <taxon>Lyophyllaceae</taxon>
        <taxon>Lyophyllum</taxon>
    </lineage>
</organism>
<feature type="region of interest" description="Disordered" evidence="1">
    <location>
        <begin position="1"/>
        <end position="20"/>
    </location>
</feature>
<feature type="compositionally biased region" description="Low complexity" evidence="1">
    <location>
        <begin position="252"/>
        <end position="265"/>
    </location>
</feature>
<dbReference type="OrthoDB" id="3045043at2759"/>
<feature type="compositionally biased region" description="Polar residues" evidence="1">
    <location>
        <begin position="1"/>
        <end position="19"/>
    </location>
</feature>
<feature type="compositionally biased region" description="Low complexity" evidence="1">
    <location>
        <begin position="306"/>
        <end position="324"/>
    </location>
</feature>
<dbReference type="AlphaFoldDB" id="A0A9P3PQE2"/>
<name>A0A9P3PQE2_LYOSH</name>
<evidence type="ECO:0000313" key="2">
    <source>
        <dbReference type="EMBL" id="GLB40747.1"/>
    </source>
</evidence>
<accession>A0A9P3PQE2</accession>
<protein>
    <submittedName>
        <fullName evidence="2">Uncharacterized protein</fullName>
    </submittedName>
</protein>
<feature type="region of interest" description="Disordered" evidence="1">
    <location>
        <begin position="250"/>
        <end position="269"/>
    </location>
</feature>
<feature type="region of interest" description="Disordered" evidence="1">
    <location>
        <begin position="296"/>
        <end position="324"/>
    </location>
</feature>
<dbReference type="Proteomes" id="UP001063166">
    <property type="component" value="Unassembled WGS sequence"/>
</dbReference>
<proteinExistence type="predicted"/>
<gene>
    <name evidence="2" type="ORF">LshimejAT787_0806180</name>
</gene>
<dbReference type="EMBL" id="BRPK01000008">
    <property type="protein sequence ID" value="GLB40747.1"/>
    <property type="molecule type" value="Genomic_DNA"/>
</dbReference>
<feature type="compositionally biased region" description="Polar residues" evidence="1">
    <location>
        <begin position="65"/>
        <end position="79"/>
    </location>
</feature>
<sequence>MAIDQSQHAPTPAGTSGTHNAPVVAMIADVPSLDAAATPAQVTAPSAALPNGTEHAPPASPLVPTPSSARRLTRQTTASFDAARQRSSTDELIDSLADKPGPQPPTTPPSPRKGKGKEQPVAGPSNAQTSPAKPETASAAVKRLDSNMSAIAARVEGNHSDTQDQLASLRAYIVAMANDVNTITNPASNDSAAQHGLVTELIAANNRAVPVLDELRSQVPRIFDALRASDMRILALESAIQDLTASINSAPSHTTHTSSTDTHTTGSPNILVPAAKRNRTDDTNASTLILQPGIPQGAPLGPPAAYPTTPTQASGAAAQAPAPTHAPVPIAAPAIPHAPVPIAIPHAPNPYVPNPYGSGGAPNAEVRIGAVVWGKDITGQFKALLSLMPHGQSITRNVRARRVPGQQNYLAVTFPNALDAAAFVQAWAAGPAPGYQGVTAVLGN</sequence>
<feature type="compositionally biased region" description="Pro residues" evidence="1">
    <location>
        <begin position="101"/>
        <end position="111"/>
    </location>
</feature>
<feature type="region of interest" description="Disordered" evidence="1">
    <location>
        <begin position="37"/>
        <end position="139"/>
    </location>
</feature>
<comment type="caution">
    <text evidence="2">The sequence shown here is derived from an EMBL/GenBank/DDBJ whole genome shotgun (WGS) entry which is preliminary data.</text>
</comment>
<reference evidence="2" key="1">
    <citation type="submission" date="2022-07" db="EMBL/GenBank/DDBJ databases">
        <title>The genome of Lyophyllum shimeji provides insight into the initial evolution of ectomycorrhizal fungal genome.</title>
        <authorList>
            <person name="Kobayashi Y."/>
            <person name="Shibata T."/>
            <person name="Hirakawa H."/>
            <person name="Shigenobu S."/>
            <person name="Nishiyama T."/>
            <person name="Yamada A."/>
            <person name="Hasebe M."/>
            <person name="Kawaguchi M."/>
        </authorList>
    </citation>
    <scope>NUCLEOTIDE SEQUENCE</scope>
    <source>
        <strain evidence="2">AT787</strain>
    </source>
</reference>
<evidence type="ECO:0000256" key="1">
    <source>
        <dbReference type="SAM" id="MobiDB-lite"/>
    </source>
</evidence>